<protein>
    <recommendedName>
        <fullName evidence="3">Lipocalin-like domain-containing protein</fullName>
    </recommendedName>
</protein>
<evidence type="ECO:0000313" key="1">
    <source>
        <dbReference type="EMBL" id="RXF70145.1"/>
    </source>
</evidence>
<organism evidence="1 2">
    <name type="scientific">Arcticibacter tournemirensis</name>
    <dbReference type="NCBI Taxonomy" id="699437"/>
    <lineage>
        <taxon>Bacteria</taxon>
        <taxon>Pseudomonadati</taxon>
        <taxon>Bacteroidota</taxon>
        <taxon>Sphingobacteriia</taxon>
        <taxon>Sphingobacteriales</taxon>
        <taxon>Sphingobacteriaceae</taxon>
        <taxon>Arcticibacter</taxon>
    </lineage>
</organism>
<name>A0A4Q0MAP1_9SPHI</name>
<dbReference type="RefSeq" id="WP_128769218.1">
    <property type="nucleotide sequence ID" value="NZ_RXOC01000005.1"/>
</dbReference>
<reference evidence="1 2" key="1">
    <citation type="submission" date="2018-12" db="EMBL/GenBank/DDBJ databases">
        <title>The Draft Genome Sequence of the Soil Bacterium Pedobacter tournemirensis R1.</title>
        <authorList>
            <person name="He J."/>
        </authorList>
    </citation>
    <scope>NUCLEOTIDE SEQUENCE [LARGE SCALE GENOMIC DNA]</scope>
    <source>
        <strain evidence="1 2">R1</strain>
    </source>
</reference>
<proteinExistence type="predicted"/>
<sequence length="137" mass="15173">MKNLNLIALVFAVLLFGCKEDEVQPESLIGTWELRHVLGGQIAGAPSDFPKGNGKIIQFSADEYQRIEDGKVVSTGTYRIVKESAEIDGTKYEQRIIFDDDQWKTFIKLTGNKILICSGTIAADGTTATYEKIITLE</sequence>
<gene>
    <name evidence="1" type="ORF">EKH83_09695</name>
</gene>
<evidence type="ECO:0000313" key="2">
    <source>
        <dbReference type="Proteomes" id="UP000290848"/>
    </source>
</evidence>
<dbReference type="EMBL" id="RXOC01000005">
    <property type="protein sequence ID" value="RXF70145.1"/>
    <property type="molecule type" value="Genomic_DNA"/>
</dbReference>
<dbReference type="Proteomes" id="UP000290848">
    <property type="component" value="Unassembled WGS sequence"/>
</dbReference>
<evidence type="ECO:0008006" key="3">
    <source>
        <dbReference type="Google" id="ProtNLM"/>
    </source>
</evidence>
<comment type="caution">
    <text evidence="1">The sequence shown here is derived from an EMBL/GenBank/DDBJ whole genome shotgun (WGS) entry which is preliminary data.</text>
</comment>
<accession>A0A4Q0MAP1</accession>
<dbReference type="PROSITE" id="PS51257">
    <property type="entry name" value="PROKAR_LIPOPROTEIN"/>
    <property type="match status" value="1"/>
</dbReference>
<dbReference type="AlphaFoldDB" id="A0A4Q0MAP1"/>